<dbReference type="PRINTS" id="PR00032">
    <property type="entry name" value="HTHARAC"/>
</dbReference>
<evidence type="ECO:0000313" key="9">
    <source>
        <dbReference type="Proteomes" id="UP000604341"/>
    </source>
</evidence>
<evidence type="ECO:0000313" key="8">
    <source>
        <dbReference type="EMBL" id="GGL12927.1"/>
    </source>
</evidence>
<dbReference type="InterPro" id="IPR009057">
    <property type="entry name" value="Homeodomain-like_sf"/>
</dbReference>
<keyword evidence="4" id="KW-0010">Activator</keyword>
<evidence type="ECO:0000259" key="7">
    <source>
        <dbReference type="PROSITE" id="PS01124"/>
    </source>
</evidence>
<feature type="region of interest" description="Disordered" evidence="6">
    <location>
        <begin position="1"/>
        <end position="22"/>
    </location>
</feature>
<dbReference type="InterPro" id="IPR037923">
    <property type="entry name" value="HTH-like"/>
</dbReference>
<proteinExistence type="predicted"/>
<dbReference type="SUPFAM" id="SSF46689">
    <property type="entry name" value="Homeodomain-like"/>
    <property type="match status" value="2"/>
</dbReference>
<dbReference type="InterPro" id="IPR018060">
    <property type="entry name" value="HTH_AraC"/>
</dbReference>
<evidence type="ECO:0000256" key="5">
    <source>
        <dbReference type="ARBA" id="ARBA00023163"/>
    </source>
</evidence>
<evidence type="ECO:0000256" key="4">
    <source>
        <dbReference type="ARBA" id="ARBA00023159"/>
    </source>
</evidence>
<dbReference type="Pfam" id="PF12833">
    <property type="entry name" value="HTH_18"/>
    <property type="match status" value="1"/>
</dbReference>
<keyword evidence="2" id="KW-0805">Transcription regulation</keyword>
<comment type="caution">
    <text evidence="8">The sequence shown here is derived from an EMBL/GenBank/DDBJ whole genome shotgun (WGS) entry which is preliminary data.</text>
</comment>
<dbReference type="PANTHER" id="PTHR46796">
    <property type="entry name" value="HTH-TYPE TRANSCRIPTIONAL ACTIVATOR RHAS-RELATED"/>
    <property type="match status" value="1"/>
</dbReference>
<keyword evidence="1" id="KW-0963">Cytoplasm</keyword>
<dbReference type="InterPro" id="IPR020449">
    <property type="entry name" value="Tscrpt_reg_AraC-type_HTH"/>
</dbReference>
<evidence type="ECO:0000256" key="3">
    <source>
        <dbReference type="ARBA" id="ARBA00023125"/>
    </source>
</evidence>
<keyword evidence="5" id="KW-0804">Transcription</keyword>
<dbReference type="PROSITE" id="PS01124">
    <property type="entry name" value="HTH_ARAC_FAMILY_2"/>
    <property type="match status" value="1"/>
</dbReference>
<evidence type="ECO:0000256" key="1">
    <source>
        <dbReference type="ARBA" id="ARBA00022490"/>
    </source>
</evidence>
<dbReference type="PANTHER" id="PTHR46796:SF13">
    <property type="entry name" value="HTH-TYPE TRANSCRIPTIONAL ACTIVATOR RHAS"/>
    <property type="match status" value="1"/>
</dbReference>
<dbReference type="SMART" id="SM00342">
    <property type="entry name" value="HTH_ARAC"/>
    <property type="match status" value="1"/>
</dbReference>
<dbReference type="Proteomes" id="UP000604341">
    <property type="component" value="Unassembled WGS sequence"/>
</dbReference>
<dbReference type="SUPFAM" id="SSF51215">
    <property type="entry name" value="Regulatory protein AraC"/>
    <property type="match status" value="1"/>
</dbReference>
<dbReference type="Gene3D" id="1.10.10.60">
    <property type="entry name" value="Homeodomain-like"/>
    <property type="match status" value="2"/>
</dbReference>
<dbReference type="Gene3D" id="2.60.120.280">
    <property type="entry name" value="Regulatory protein AraC"/>
    <property type="match status" value="1"/>
</dbReference>
<keyword evidence="9" id="KW-1185">Reference proteome</keyword>
<dbReference type="InterPro" id="IPR050204">
    <property type="entry name" value="AraC_XylS_family_regulators"/>
</dbReference>
<reference evidence="9" key="1">
    <citation type="journal article" date="2019" name="Int. J. Syst. Evol. Microbiol.">
        <title>The Global Catalogue of Microorganisms (GCM) 10K type strain sequencing project: providing services to taxonomists for standard genome sequencing and annotation.</title>
        <authorList>
            <consortium name="The Broad Institute Genomics Platform"/>
            <consortium name="The Broad Institute Genome Sequencing Center for Infectious Disease"/>
            <person name="Wu L."/>
            <person name="Ma J."/>
        </authorList>
    </citation>
    <scope>NUCLEOTIDE SEQUENCE [LARGE SCALE GENOMIC DNA]</scope>
    <source>
        <strain evidence="9">JCM 19173</strain>
    </source>
</reference>
<feature type="domain" description="HTH araC/xylS-type" evidence="7">
    <location>
        <begin position="182"/>
        <end position="280"/>
    </location>
</feature>
<dbReference type="InterPro" id="IPR003313">
    <property type="entry name" value="AraC-bd"/>
</dbReference>
<evidence type="ECO:0000256" key="6">
    <source>
        <dbReference type="SAM" id="MobiDB-lite"/>
    </source>
</evidence>
<dbReference type="Pfam" id="PF02311">
    <property type="entry name" value="AraC_binding"/>
    <property type="match status" value="1"/>
</dbReference>
<gene>
    <name evidence="8" type="ORF">GCM10010844_34570</name>
</gene>
<dbReference type="EMBL" id="BMPE01000015">
    <property type="protein sequence ID" value="GGL12927.1"/>
    <property type="molecule type" value="Genomic_DNA"/>
</dbReference>
<organism evidence="8 9">
    <name type="scientific">Deinococcus radiotolerans</name>
    <dbReference type="NCBI Taxonomy" id="1309407"/>
    <lineage>
        <taxon>Bacteria</taxon>
        <taxon>Thermotogati</taxon>
        <taxon>Deinococcota</taxon>
        <taxon>Deinococci</taxon>
        <taxon>Deinococcales</taxon>
        <taxon>Deinococcaceae</taxon>
        <taxon>Deinococcus</taxon>
    </lineage>
</organism>
<dbReference type="InterPro" id="IPR018062">
    <property type="entry name" value="HTH_AraC-typ_CS"/>
</dbReference>
<dbReference type="PROSITE" id="PS00041">
    <property type="entry name" value="HTH_ARAC_FAMILY_1"/>
    <property type="match status" value="1"/>
</dbReference>
<keyword evidence="3" id="KW-0238">DNA-binding</keyword>
<sequence>MYDCAMSGERQESPQPPFPPFLNVAPNHELKTSGYYAWREHGTNDWLLKFTISGRGRIGHAGGELITEAGDCVLFRPGTRHDYGVERSLERWEVTWAHFRPRPEWLDWLNWPVLSPGLLHLRVTDRAARRRIAHELKQVNTYARGDLPNREAFAMNALERALLLLNAQHPRLSTRGLDPRIETVLAALRADPAARHTREHLAALSGLSVSRFSHLFQEQVGQTLQEFSEFLRLERAKDLLETTPQSIQSVAAEVGFDDALYFSRRFKLRTGMTPKGYRNLTVTRRSGSITELA</sequence>
<name>A0ABQ2FP13_9DEIO</name>
<accession>A0ABQ2FP13</accession>
<evidence type="ECO:0000256" key="2">
    <source>
        <dbReference type="ARBA" id="ARBA00023015"/>
    </source>
</evidence>
<protein>
    <submittedName>
        <fullName evidence="8">AraC family transcriptional regulator</fullName>
    </submittedName>
</protein>